<evidence type="ECO:0000313" key="1">
    <source>
        <dbReference type="EMBL" id="KAJ7966551.1"/>
    </source>
</evidence>
<proteinExistence type="predicted"/>
<dbReference type="AlphaFoldDB" id="A0AAD7PSG7"/>
<accession>A0AAD7PSG7</accession>
<protein>
    <submittedName>
        <fullName evidence="1">Uncharacterized protein</fullName>
    </submittedName>
</protein>
<comment type="caution">
    <text evidence="1">The sequence shown here is derived from an EMBL/GenBank/DDBJ whole genome shotgun (WGS) entry which is preliminary data.</text>
</comment>
<reference evidence="1" key="1">
    <citation type="journal article" date="2023" name="Science">
        <title>Elucidation of the pathway for biosynthesis of saponin adjuvants from the soapbark tree.</title>
        <authorList>
            <person name="Reed J."/>
            <person name="Orme A."/>
            <person name="El-Demerdash A."/>
            <person name="Owen C."/>
            <person name="Martin L.B.B."/>
            <person name="Misra R.C."/>
            <person name="Kikuchi S."/>
            <person name="Rejzek M."/>
            <person name="Martin A.C."/>
            <person name="Harkess A."/>
            <person name="Leebens-Mack J."/>
            <person name="Louveau T."/>
            <person name="Stephenson M.J."/>
            <person name="Osbourn A."/>
        </authorList>
    </citation>
    <scope>NUCLEOTIDE SEQUENCE</scope>
    <source>
        <strain evidence="1">S10</strain>
    </source>
</reference>
<sequence length="115" mass="12282">MRFGENPDIWLHYTVSSAVQDYPRKYCKPSLLANISGSSYCICLTEKWCLQPSTELVSVLALVGCGFGVGWGFGGMPLTFLGLWADYVTPFVSTGPKSNANKSGACGICDGGICV</sequence>
<organism evidence="1 2">
    <name type="scientific">Quillaja saponaria</name>
    <name type="common">Soap bark tree</name>
    <dbReference type="NCBI Taxonomy" id="32244"/>
    <lineage>
        <taxon>Eukaryota</taxon>
        <taxon>Viridiplantae</taxon>
        <taxon>Streptophyta</taxon>
        <taxon>Embryophyta</taxon>
        <taxon>Tracheophyta</taxon>
        <taxon>Spermatophyta</taxon>
        <taxon>Magnoliopsida</taxon>
        <taxon>eudicotyledons</taxon>
        <taxon>Gunneridae</taxon>
        <taxon>Pentapetalae</taxon>
        <taxon>rosids</taxon>
        <taxon>fabids</taxon>
        <taxon>Fabales</taxon>
        <taxon>Quillajaceae</taxon>
        <taxon>Quillaja</taxon>
    </lineage>
</organism>
<dbReference type="Proteomes" id="UP001163823">
    <property type="component" value="Chromosome 6"/>
</dbReference>
<keyword evidence="2" id="KW-1185">Reference proteome</keyword>
<evidence type="ECO:0000313" key="2">
    <source>
        <dbReference type="Proteomes" id="UP001163823"/>
    </source>
</evidence>
<gene>
    <name evidence="1" type="ORF">O6P43_016008</name>
</gene>
<name>A0AAD7PSG7_QUISA</name>
<dbReference type="EMBL" id="JARAOO010000006">
    <property type="protein sequence ID" value="KAJ7966551.1"/>
    <property type="molecule type" value="Genomic_DNA"/>
</dbReference>
<dbReference type="KEGG" id="qsa:O6P43_016008"/>